<dbReference type="Proteomes" id="UP000641932">
    <property type="component" value="Unassembled WGS sequence"/>
</dbReference>
<evidence type="ECO:0000256" key="1">
    <source>
        <dbReference type="ARBA" id="ARBA00005721"/>
    </source>
</evidence>
<reference evidence="2" key="2">
    <citation type="submission" date="2020-09" db="EMBL/GenBank/DDBJ databases">
        <authorList>
            <person name="Sun Q."/>
            <person name="Zhou Y."/>
        </authorList>
    </citation>
    <scope>NUCLEOTIDE SEQUENCE</scope>
    <source>
        <strain evidence="2">CGMCC 4.7201</strain>
    </source>
</reference>
<gene>
    <name evidence="2" type="ORF">GCM10012280_04940</name>
</gene>
<keyword evidence="3" id="KW-1185">Reference proteome</keyword>
<proteinExistence type="inferred from homology"/>
<evidence type="ECO:0000313" key="3">
    <source>
        <dbReference type="Proteomes" id="UP000641932"/>
    </source>
</evidence>
<dbReference type="Pfam" id="PF03780">
    <property type="entry name" value="Asp23"/>
    <property type="match status" value="1"/>
</dbReference>
<reference evidence="2" key="1">
    <citation type="journal article" date="2014" name="Int. J. Syst. Evol. Microbiol.">
        <title>Complete genome sequence of Corynebacterium casei LMG S-19264T (=DSM 44701T), isolated from a smear-ripened cheese.</title>
        <authorList>
            <consortium name="US DOE Joint Genome Institute (JGI-PGF)"/>
            <person name="Walter F."/>
            <person name="Albersmeier A."/>
            <person name="Kalinowski J."/>
            <person name="Ruckert C."/>
        </authorList>
    </citation>
    <scope>NUCLEOTIDE SEQUENCE</scope>
    <source>
        <strain evidence="2">CGMCC 4.7201</strain>
    </source>
</reference>
<name>A0A917ZFN8_9ACTN</name>
<comment type="similarity">
    <text evidence="1">Belongs to the asp23 family.</text>
</comment>
<accession>A0A917ZFN8</accession>
<sequence>MSAPRTDTRALVRIPPAERGATRIADRVVAKVASRTAREVLSAAAERHRALAALAAGASVTVRSGVARIRLTVELAYPVDIAAICATLRHEVATRVHTLTGMDVPQVVVQVERLHPAVEAEERAGRVR</sequence>
<organism evidence="2 3">
    <name type="scientific">Wenjunlia tyrosinilytica</name>
    <dbReference type="NCBI Taxonomy" id="1544741"/>
    <lineage>
        <taxon>Bacteria</taxon>
        <taxon>Bacillati</taxon>
        <taxon>Actinomycetota</taxon>
        <taxon>Actinomycetes</taxon>
        <taxon>Kitasatosporales</taxon>
        <taxon>Streptomycetaceae</taxon>
        <taxon>Wenjunlia</taxon>
    </lineage>
</organism>
<comment type="caution">
    <text evidence="2">The sequence shown here is derived from an EMBL/GenBank/DDBJ whole genome shotgun (WGS) entry which is preliminary data.</text>
</comment>
<protein>
    <recommendedName>
        <fullName evidence="4">Asp23/Gls24 family envelope stress response protein</fullName>
    </recommendedName>
</protein>
<evidence type="ECO:0008006" key="4">
    <source>
        <dbReference type="Google" id="ProtNLM"/>
    </source>
</evidence>
<dbReference type="InterPro" id="IPR005531">
    <property type="entry name" value="Asp23"/>
</dbReference>
<dbReference type="EMBL" id="BMMS01000002">
    <property type="protein sequence ID" value="GGO81229.1"/>
    <property type="molecule type" value="Genomic_DNA"/>
</dbReference>
<dbReference type="RefSeq" id="WP_189129799.1">
    <property type="nucleotide sequence ID" value="NZ_BMMS01000002.1"/>
</dbReference>
<evidence type="ECO:0000313" key="2">
    <source>
        <dbReference type="EMBL" id="GGO81229.1"/>
    </source>
</evidence>
<dbReference type="AlphaFoldDB" id="A0A917ZFN8"/>